<evidence type="ECO:0000313" key="5">
    <source>
        <dbReference type="Proteomes" id="UP001564626"/>
    </source>
</evidence>
<dbReference type="Pfam" id="PF21036">
    <property type="entry name" value="EryCIII-like_N"/>
    <property type="match status" value="1"/>
</dbReference>
<feature type="domain" description="Erythromycin biosynthesis protein CIII-like N-terminal" evidence="3">
    <location>
        <begin position="20"/>
        <end position="235"/>
    </location>
</feature>
<sequence>MRVLFTPAPAHLHALAPLAWALRAAGHEVRVAGPPGMADAVARTGLTAVEVGRDRGRAAPGWEVLLDETSPAALTYERLHALFTTCVHEPLALDDPMLDDLADVAQRWRPDLVVWDEVSYAGPVVATAVGAAHARMLSGVDHWARLRSVFLALHAELDGGGADPVAAWLEGKLARFGCAFAEEVVVGQLTLDPTPPWLRPALDLRSTPIRPIPYGGPAILPEWLREPPRRPRVCFVDPAPAELPEAVAELDVEVVVTHPGTGRARDATAIPLDEVLPDCATVVHRGSRTAMTAAMVHGVPQLVLATAPGADPHRTAALVRQGAALATTSDDHADVRFRLARLLVEPGFAAQAARLRAQVRAMPSPHQVVPVLERLAIEHGRTGNAAAADDGPHRLHV</sequence>
<dbReference type="CDD" id="cd03784">
    <property type="entry name" value="GT1_Gtf-like"/>
    <property type="match status" value="1"/>
</dbReference>
<dbReference type="InterPro" id="IPR010610">
    <property type="entry name" value="EryCIII-like_C"/>
</dbReference>
<dbReference type="Pfam" id="PF06722">
    <property type="entry name" value="EryCIII-like_C"/>
    <property type="match status" value="1"/>
</dbReference>
<dbReference type="RefSeq" id="WP_345360808.1">
    <property type="nucleotide sequence ID" value="NZ_BAABII010000005.1"/>
</dbReference>
<dbReference type="InterPro" id="IPR048284">
    <property type="entry name" value="EryCIII-like_N"/>
</dbReference>
<evidence type="ECO:0000313" key="4">
    <source>
        <dbReference type="EMBL" id="MEY8041865.1"/>
    </source>
</evidence>
<keyword evidence="5" id="KW-1185">Reference proteome</keyword>
<evidence type="ECO:0000259" key="3">
    <source>
        <dbReference type="Pfam" id="PF21036"/>
    </source>
</evidence>
<evidence type="ECO:0000259" key="2">
    <source>
        <dbReference type="Pfam" id="PF06722"/>
    </source>
</evidence>
<accession>A0ABV4CL80</accession>
<organism evidence="4 5">
    <name type="scientific">Saccharopolyspora cebuensis</name>
    <dbReference type="NCBI Taxonomy" id="418759"/>
    <lineage>
        <taxon>Bacteria</taxon>
        <taxon>Bacillati</taxon>
        <taxon>Actinomycetota</taxon>
        <taxon>Actinomycetes</taxon>
        <taxon>Pseudonocardiales</taxon>
        <taxon>Pseudonocardiaceae</taxon>
        <taxon>Saccharopolyspora</taxon>
    </lineage>
</organism>
<dbReference type="EMBL" id="JBGEHV010000044">
    <property type="protein sequence ID" value="MEY8041865.1"/>
    <property type="molecule type" value="Genomic_DNA"/>
</dbReference>
<keyword evidence="1" id="KW-0808">Transferase</keyword>
<feature type="domain" description="Erythromycin biosynthesis protein CIII-like C-terminal" evidence="2">
    <location>
        <begin position="245"/>
        <end position="375"/>
    </location>
</feature>
<dbReference type="SUPFAM" id="SSF53756">
    <property type="entry name" value="UDP-Glycosyltransferase/glycogen phosphorylase"/>
    <property type="match status" value="1"/>
</dbReference>
<name>A0ABV4CL80_9PSEU</name>
<reference evidence="4 5" key="1">
    <citation type="submission" date="2024-08" db="EMBL/GenBank/DDBJ databases">
        <title>Genome mining of Saccharopolyspora cebuensis PGLac3 from Nigerian medicinal plant.</title>
        <authorList>
            <person name="Ezeobiora C.E."/>
            <person name="Igbokwe N.H."/>
            <person name="Amin D.H."/>
            <person name="Mendie U.E."/>
        </authorList>
    </citation>
    <scope>NUCLEOTIDE SEQUENCE [LARGE SCALE GENOMIC DNA]</scope>
    <source>
        <strain evidence="4 5">PGLac3</strain>
    </source>
</reference>
<gene>
    <name evidence="4" type="ORF">AB8O55_20845</name>
</gene>
<evidence type="ECO:0000256" key="1">
    <source>
        <dbReference type="ARBA" id="ARBA00022679"/>
    </source>
</evidence>
<proteinExistence type="predicted"/>
<dbReference type="InterPro" id="IPR002213">
    <property type="entry name" value="UDP_glucos_trans"/>
</dbReference>
<comment type="caution">
    <text evidence="4">The sequence shown here is derived from an EMBL/GenBank/DDBJ whole genome shotgun (WGS) entry which is preliminary data.</text>
</comment>
<protein>
    <submittedName>
        <fullName evidence="4">Nucleotide disphospho-sugar-binding domain-containing protein</fullName>
    </submittedName>
</protein>
<dbReference type="Proteomes" id="UP001564626">
    <property type="component" value="Unassembled WGS sequence"/>
</dbReference>
<dbReference type="Gene3D" id="3.40.50.2000">
    <property type="entry name" value="Glycogen Phosphorylase B"/>
    <property type="match status" value="2"/>
</dbReference>